<keyword evidence="2" id="KW-1185">Reference proteome</keyword>
<reference evidence="2" key="1">
    <citation type="submission" date="2014-04" db="EMBL/GenBank/DDBJ databases">
        <title>Evolutionary Origins and Diversification of the Mycorrhizal Mutualists.</title>
        <authorList>
            <consortium name="DOE Joint Genome Institute"/>
            <consortium name="Mycorrhizal Genomics Consortium"/>
            <person name="Kohler A."/>
            <person name="Kuo A."/>
            <person name="Nagy L.G."/>
            <person name="Floudas D."/>
            <person name="Copeland A."/>
            <person name="Barry K.W."/>
            <person name="Cichocki N."/>
            <person name="Veneault-Fourrey C."/>
            <person name="LaButti K."/>
            <person name="Lindquist E.A."/>
            <person name="Lipzen A."/>
            <person name="Lundell T."/>
            <person name="Morin E."/>
            <person name="Murat C."/>
            <person name="Riley R."/>
            <person name="Ohm R."/>
            <person name="Sun H."/>
            <person name="Tunlid A."/>
            <person name="Henrissat B."/>
            <person name="Grigoriev I.V."/>
            <person name="Hibbett D.S."/>
            <person name="Martin F."/>
        </authorList>
    </citation>
    <scope>NUCLEOTIDE SEQUENCE [LARGE SCALE GENOMIC DNA]</scope>
    <source>
        <strain evidence="2">FD-334 SS-4</strain>
    </source>
</reference>
<organism evidence="1 2">
    <name type="scientific">Hypholoma sublateritium (strain FD-334 SS-4)</name>
    <dbReference type="NCBI Taxonomy" id="945553"/>
    <lineage>
        <taxon>Eukaryota</taxon>
        <taxon>Fungi</taxon>
        <taxon>Dikarya</taxon>
        <taxon>Basidiomycota</taxon>
        <taxon>Agaricomycotina</taxon>
        <taxon>Agaricomycetes</taxon>
        <taxon>Agaricomycetidae</taxon>
        <taxon>Agaricales</taxon>
        <taxon>Agaricineae</taxon>
        <taxon>Strophariaceae</taxon>
        <taxon>Hypholoma</taxon>
    </lineage>
</organism>
<name>A0A0D2P0M0_HYPSF</name>
<proteinExistence type="predicted"/>
<evidence type="ECO:0000313" key="2">
    <source>
        <dbReference type="Proteomes" id="UP000054270"/>
    </source>
</evidence>
<evidence type="ECO:0000313" key="1">
    <source>
        <dbReference type="EMBL" id="KJA22251.1"/>
    </source>
</evidence>
<protein>
    <submittedName>
        <fullName evidence="1">Uncharacterized protein</fullName>
    </submittedName>
</protein>
<dbReference type="Proteomes" id="UP000054270">
    <property type="component" value="Unassembled WGS sequence"/>
</dbReference>
<gene>
    <name evidence="1" type="ORF">HYPSUDRAFT_202270</name>
</gene>
<sequence length="153" mass="16721">MVSTVLIIYRIYSVTRKNVMIRGGSRYTHILDLLVQSDALYVFGSLLLAIPLVLPVTNTSEVRVLTAQYYSGSIFPFTAVSDYFHHLSMILMDSKGVAPTLMVARLALGTSRNAGRSVQSAHISEIQFHATSAISASSGDRQVYSPPKDQEGP</sequence>
<accession>A0A0D2P0M0</accession>
<dbReference type="OrthoDB" id="3038148at2759"/>
<dbReference type="EMBL" id="KN817551">
    <property type="protein sequence ID" value="KJA22251.1"/>
    <property type="molecule type" value="Genomic_DNA"/>
</dbReference>
<dbReference type="AlphaFoldDB" id="A0A0D2P0M0"/>